<dbReference type="GO" id="GO:0016616">
    <property type="term" value="F:oxidoreductase activity, acting on the CH-OH group of donors, NAD or NADP as acceptor"/>
    <property type="evidence" value="ECO:0007669"/>
    <property type="project" value="TreeGrafter"/>
</dbReference>
<organism evidence="4 5">
    <name type="scientific">Pyronema omphalodes (strain CBS 100304)</name>
    <name type="common">Pyronema confluens</name>
    <dbReference type="NCBI Taxonomy" id="1076935"/>
    <lineage>
        <taxon>Eukaryota</taxon>
        <taxon>Fungi</taxon>
        <taxon>Dikarya</taxon>
        <taxon>Ascomycota</taxon>
        <taxon>Pezizomycotina</taxon>
        <taxon>Pezizomycetes</taxon>
        <taxon>Pezizales</taxon>
        <taxon>Pyronemataceae</taxon>
        <taxon>Pyronema</taxon>
    </lineage>
</organism>
<dbReference type="InterPro" id="IPR050425">
    <property type="entry name" value="NAD(P)_dehydrat-like"/>
</dbReference>
<dbReference type="PANTHER" id="PTHR10366">
    <property type="entry name" value="NAD DEPENDENT EPIMERASE/DEHYDRATASE"/>
    <property type="match status" value="1"/>
</dbReference>
<accession>U4L6R4</accession>
<protein>
    <submittedName>
        <fullName evidence="4">Similar to Putative uncharacterized oxidoreductase C513.07 acc. no. Q9UT59</fullName>
    </submittedName>
</protein>
<proteinExistence type="inferred from homology"/>
<dbReference type="EMBL" id="HF935723">
    <property type="protein sequence ID" value="CCX12658.1"/>
    <property type="molecule type" value="Genomic_DNA"/>
</dbReference>
<sequence>MAPTHVLVTGATGFVGAHVVDHLLSRGLKVTGTTRSQKKAERMLAARSGYNNHLRFVQITEITDLGDAITEDIDGIIHCASPVAMKFENPEKEVLQPAISAVTSLLTRAATHPQISRVVVTSSAGALRDLSTTQYAPGSVYNSSSWNPATYASAATSTQGLYIYAASKALSERAAWDFVDAEKPRFTISTVIMPLVIGPPANNIESMDEASESAKILWGIAQGQYPNEDSRRVSPWCVDVYEVAEAHVQALLKPEAAGKRWFLSGPRWSLGLVKEFLDEECSWAETGELMGDDVRCEFVYEGEEAAKKLGLEYRTLEESLRAAFEGWKKIDDAAKEREMTGSGTDGM</sequence>
<evidence type="ECO:0000313" key="5">
    <source>
        <dbReference type="Proteomes" id="UP000018144"/>
    </source>
</evidence>
<comment type="similarity">
    <text evidence="2">Belongs to the NAD(P)-dependent epimerase/dehydratase family. Dihydroflavonol-4-reductase subfamily.</text>
</comment>
<evidence type="ECO:0000256" key="1">
    <source>
        <dbReference type="ARBA" id="ARBA00023002"/>
    </source>
</evidence>
<dbReference type="SUPFAM" id="SSF51735">
    <property type="entry name" value="NAD(P)-binding Rossmann-fold domains"/>
    <property type="match status" value="1"/>
</dbReference>
<dbReference type="InterPro" id="IPR001509">
    <property type="entry name" value="Epimerase_deHydtase"/>
</dbReference>
<gene>
    <name evidence="4" type="ORF">PCON_12252</name>
</gene>
<dbReference type="Proteomes" id="UP000018144">
    <property type="component" value="Unassembled WGS sequence"/>
</dbReference>
<dbReference type="OrthoDB" id="2735536at2759"/>
<evidence type="ECO:0000256" key="2">
    <source>
        <dbReference type="ARBA" id="ARBA00023445"/>
    </source>
</evidence>
<keyword evidence="5" id="KW-1185">Reference proteome</keyword>
<dbReference type="OMA" id="DIMEGID"/>
<dbReference type="Pfam" id="PF01370">
    <property type="entry name" value="Epimerase"/>
    <property type="match status" value="1"/>
</dbReference>
<name>U4L6R4_PYROM</name>
<dbReference type="eggNOG" id="KOG1502">
    <property type="taxonomic scope" value="Eukaryota"/>
</dbReference>
<keyword evidence="1" id="KW-0560">Oxidoreductase</keyword>
<reference evidence="4 5" key="1">
    <citation type="journal article" date="2013" name="PLoS Genet.">
        <title>The genome and development-dependent transcriptomes of Pyronema confluens: a window into fungal evolution.</title>
        <authorList>
            <person name="Traeger S."/>
            <person name="Altegoer F."/>
            <person name="Freitag M."/>
            <person name="Gabaldon T."/>
            <person name="Kempken F."/>
            <person name="Kumar A."/>
            <person name="Marcet-Houben M."/>
            <person name="Poggeler S."/>
            <person name="Stajich J.E."/>
            <person name="Nowrousian M."/>
        </authorList>
    </citation>
    <scope>NUCLEOTIDE SEQUENCE [LARGE SCALE GENOMIC DNA]</scope>
    <source>
        <strain evidence="5">CBS 100304</strain>
        <tissue evidence="4">Vegetative mycelium</tissue>
    </source>
</reference>
<evidence type="ECO:0000259" key="3">
    <source>
        <dbReference type="Pfam" id="PF01370"/>
    </source>
</evidence>
<dbReference type="InterPro" id="IPR036291">
    <property type="entry name" value="NAD(P)-bd_dom_sf"/>
</dbReference>
<evidence type="ECO:0000313" key="4">
    <source>
        <dbReference type="EMBL" id="CCX12658.1"/>
    </source>
</evidence>
<feature type="domain" description="NAD-dependent epimerase/dehydratase" evidence="3">
    <location>
        <begin position="6"/>
        <end position="257"/>
    </location>
</feature>
<dbReference type="Gene3D" id="3.40.50.720">
    <property type="entry name" value="NAD(P)-binding Rossmann-like Domain"/>
    <property type="match status" value="1"/>
</dbReference>
<dbReference type="AlphaFoldDB" id="U4L6R4"/>
<dbReference type="STRING" id="1076935.U4L6R4"/>
<dbReference type="PANTHER" id="PTHR10366:SF564">
    <property type="entry name" value="STEROL-4-ALPHA-CARBOXYLATE 3-DEHYDROGENASE, DECARBOXYLATING"/>
    <property type="match status" value="1"/>
</dbReference>